<dbReference type="AlphaFoldDB" id="A0A7W4Z6J0"/>
<evidence type="ECO:0008006" key="3">
    <source>
        <dbReference type="Google" id="ProtNLM"/>
    </source>
</evidence>
<organism evidence="1 2">
    <name type="scientific">Litorivivens lipolytica</name>
    <dbReference type="NCBI Taxonomy" id="1524264"/>
    <lineage>
        <taxon>Bacteria</taxon>
        <taxon>Pseudomonadati</taxon>
        <taxon>Pseudomonadota</taxon>
        <taxon>Gammaproteobacteria</taxon>
        <taxon>Litorivivens</taxon>
    </lineage>
</organism>
<evidence type="ECO:0000313" key="1">
    <source>
        <dbReference type="EMBL" id="MBB3048318.1"/>
    </source>
</evidence>
<dbReference type="EMBL" id="JACHWY010000003">
    <property type="protein sequence ID" value="MBB3048318.1"/>
    <property type="molecule type" value="Genomic_DNA"/>
</dbReference>
<evidence type="ECO:0000313" key="2">
    <source>
        <dbReference type="Proteomes" id="UP000537130"/>
    </source>
</evidence>
<dbReference type="Proteomes" id="UP000537130">
    <property type="component" value="Unassembled WGS sequence"/>
</dbReference>
<proteinExistence type="predicted"/>
<comment type="caution">
    <text evidence="1">The sequence shown here is derived from an EMBL/GenBank/DDBJ whole genome shotgun (WGS) entry which is preliminary data.</text>
</comment>
<accession>A0A7W4Z6J0</accession>
<dbReference type="Pfam" id="PF12228">
    <property type="entry name" value="DUF3604"/>
    <property type="match status" value="1"/>
</dbReference>
<gene>
    <name evidence="1" type="ORF">FHR99_002592</name>
</gene>
<dbReference type="InterPro" id="IPR022028">
    <property type="entry name" value="DUF3604"/>
</dbReference>
<protein>
    <recommendedName>
        <fullName evidence="3">DUF3604 domain-containing protein</fullName>
    </recommendedName>
</protein>
<keyword evidence="2" id="KW-1185">Reference proteome</keyword>
<sequence length="563" mass="61686">MGVQPWDKEGNTLRSLKLNRPLDFAVVTDHAELFGETAICNSPDMEGYSAWQCKLYRKYPRAAFFMFNFKAGSRSGRLGFCGEDGSLCRDAGSGPWQAMQNAAEDAYDRSEHCEFTSFVGYEWTGLGAGDMANLHRNVIFRNASVPDQPLSFVDYPSAETLWSGLDKECLERQDGCDALIIPHNSNLSAGKMFSVADLDGNPVETGTRSKRQQYEPIVEVMQHKGSSECFFSTGQTEDELCAFEQLPYSRFAGKFFSLLQKSPKPTDGFLRDVLNNGLILEQDTGINPFQFGFIASTDTHIGAAGGVAEDNYLGHGGAGAPASETTMRGLPDDIEYNPGGLAVVWAEENSRDAIFSAMRRKETYGTSGPRMVVRFFAAKELDKDLCSSSNYVAEAYENGVPMGGVLPPLSDGSAPAFLVSAAMDSGTPASQGTPLQQIQIIKGWIDQKGNKRQKVHTVAGNPDNGASVDLKSCRREGDGYKQLCEVWKDPEFDASQRAYYYARVVENPSCRWSQYICAANRVDCSSSASIPAGLEACCADTHRPVIQERAWTSPIWYSPEGDN</sequence>
<name>A0A7W4Z6J0_9GAMM</name>
<reference evidence="1 2" key="1">
    <citation type="submission" date="2020-08" db="EMBL/GenBank/DDBJ databases">
        <title>Genomic Encyclopedia of Type Strains, Phase III (KMG-III): the genomes of soil and plant-associated and newly described type strains.</title>
        <authorList>
            <person name="Whitman W."/>
        </authorList>
    </citation>
    <scope>NUCLEOTIDE SEQUENCE [LARGE SCALE GENOMIC DNA]</scope>
    <source>
        <strain evidence="1 2">CECT 8654</strain>
    </source>
</reference>